<dbReference type="GO" id="GO:0008106">
    <property type="term" value="F:alcohol dehydrogenase (NADP+) activity"/>
    <property type="evidence" value="ECO:0007669"/>
    <property type="project" value="UniProtKB-EC"/>
</dbReference>
<evidence type="ECO:0000256" key="2">
    <source>
        <dbReference type="ARBA" id="ARBA00008072"/>
    </source>
</evidence>
<evidence type="ECO:0000259" key="12">
    <source>
        <dbReference type="SMART" id="SM00829"/>
    </source>
</evidence>
<evidence type="ECO:0000256" key="9">
    <source>
        <dbReference type="ARBA" id="ARBA00024074"/>
    </source>
</evidence>
<proteinExistence type="inferred from homology"/>
<comment type="subunit">
    <text evidence="3">Homodimer.</text>
</comment>
<evidence type="ECO:0000256" key="7">
    <source>
        <dbReference type="ARBA" id="ARBA00022857"/>
    </source>
</evidence>
<evidence type="ECO:0000256" key="1">
    <source>
        <dbReference type="ARBA" id="ARBA00001947"/>
    </source>
</evidence>
<gene>
    <name evidence="13" type="ORF">PV04_04561</name>
</gene>
<evidence type="ECO:0000256" key="8">
    <source>
        <dbReference type="ARBA" id="ARBA00023002"/>
    </source>
</evidence>
<reference evidence="13 14" key="1">
    <citation type="submission" date="2015-01" db="EMBL/GenBank/DDBJ databases">
        <title>The Genome Sequence of Capronia semiimmersa CBS27337.</title>
        <authorList>
            <consortium name="The Broad Institute Genomics Platform"/>
            <person name="Cuomo C."/>
            <person name="de Hoog S."/>
            <person name="Gorbushina A."/>
            <person name="Stielow B."/>
            <person name="Teixiera M."/>
            <person name="Abouelleil A."/>
            <person name="Chapman S.B."/>
            <person name="Priest M."/>
            <person name="Young S.K."/>
            <person name="Wortman J."/>
            <person name="Nusbaum C."/>
            <person name="Birren B."/>
        </authorList>
    </citation>
    <scope>NUCLEOTIDE SEQUENCE [LARGE SCALE GENOMIC DNA]</scope>
    <source>
        <strain evidence="13 14">CBS 27337</strain>
    </source>
</reference>
<dbReference type="PANTHER" id="PTHR42683">
    <property type="entry name" value="ALDEHYDE REDUCTASE"/>
    <property type="match status" value="1"/>
</dbReference>
<sequence length="363" mass="39245">MTATGEYVFQGWVGHDENSIGNLKWEPFEPKAWEEDDVDIKVTHSGICGSDLHTLRSGWGPTLYPCVVGHEIVGTAVRVGKEVKHIKVGDRVGVGAQSDSCRNRTGKCSDCSAGRENYCARKGRCDTYNGVYLNGSKSYGGHATYSRVPAHFAVKIPEGVSSAAAAPMLCGGITLYTPLKQYGCGPGKRVGIVGVGGLGHFGVLFAKAMGADKVVGISRKASKREDVLKLGADQYIATDDEPDWAQKYASSLDLIISTVSSPKMPFRDYMGLLDTGGYMVQVGVPEGALPQVFPFDLIAKNRSITGTAIGSPKQIEEMLQFAAEKKIQAWVEERPMKEANQALLDLDKGLARYRYTLVNPTEQ</sequence>
<evidence type="ECO:0000313" key="14">
    <source>
        <dbReference type="Proteomes" id="UP000054266"/>
    </source>
</evidence>
<dbReference type="EC" id="1.1.1.2" evidence="9"/>
<evidence type="ECO:0000256" key="5">
    <source>
        <dbReference type="ARBA" id="ARBA00022723"/>
    </source>
</evidence>
<dbReference type="InterPro" id="IPR002328">
    <property type="entry name" value="ADH_Zn_CS"/>
</dbReference>
<evidence type="ECO:0000313" key="13">
    <source>
        <dbReference type="EMBL" id="KIW68627.1"/>
    </source>
</evidence>
<dbReference type="InterPro" id="IPR013154">
    <property type="entry name" value="ADH-like_N"/>
</dbReference>
<dbReference type="InterPro" id="IPR020843">
    <property type="entry name" value="ER"/>
</dbReference>
<evidence type="ECO:0000256" key="3">
    <source>
        <dbReference type="ARBA" id="ARBA00011738"/>
    </source>
</evidence>
<dbReference type="SMART" id="SM00829">
    <property type="entry name" value="PKS_ER"/>
    <property type="match status" value="1"/>
</dbReference>
<keyword evidence="4" id="KW-0597">Phosphoprotein</keyword>
<comment type="catalytic activity">
    <reaction evidence="10">
        <text>a primary alcohol + NADP(+) = an aldehyde + NADPH + H(+)</text>
        <dbReference type="Rhea" id="RHEA:15937"/>
        <dbReference type="ChEBI" id="CHEBI:15378"/>
        <dbReference type="ChEBI" id="CHEBI:15734"/>
        <dbReference type="ChEBI" id="CHEBI:17478"/>
        <dbReference type="ChEBI" id="CHEBI:57783"/>
        <dbReference type="ChEBI" id="CHEBI:58349"/>
        <dbReference type="EC" id="1.1.1.2"/>
    </reaction>
    <physiologicalReaction direction="left-to-right" evidence="10">
        <dbReference type="Rhea" id="RHEA:15938"/>
    </physiologicalReaction>
    <physiologicalReaction direction="right-to-left" evidence="10">
        <dbReference type="Rhea" id="RHEA:15939"/>
    </physiologicalReaction>
</comment>
<dbReference type="InterPro" id="IPR036291">
    <property type="entry name" value="NAD(P)-bd_dom_sf"/>
</dbReference>
<protein>
    <recommendedName>
        <fullName evidence="9">alcohol dehydrogenase (NADP(+))</fullName>
        <ecNumber evidence="9">1.1.1.2</ecNumber>
    </recommendedName>
</protein>
<dbReference type="STRING" id="5601.A0A0D2E2R5"/>
<evidence type="ECO:0000256" key="11">
    <source>
        <dbReference type="RuleBase" id="RU361277"/>
    </source>
</evidence>
<dbReference type="InterPro" id="IPR047109">
    <property type="entry name" value="CAD-like"/>
</dbReference>
<dbReference type="AlphaFoldDB" id="A0A0D2E2R5"/>
<keyword evidence="7" id="KW-0521">NADP</keyword>
<dbReference type="HOGENOM" id="CLU_026673_20_2_1"/>
<dbReference type="Gene3D" id="3.40.50.720">
    <property type="entry name" value="NAD(P)-binding Rossmann-like Domain"/>
    <property type="match status" value="1"/>
</dbReference>
<evidence type="ECO:0000256" key="6">
    <source>
        <dbReference type="ARBA" id="ARBA00022833"/>
    </source>
</evidence>
<dbReference type="GO" id="GO:0006066">
    <property type="term" value="P:alcohol metabolic process"/>
    <property type="evidence" value="ECO:0007669"/>
    <property type="project" value="UniProtKB-ARBA"/>
</dbReference>
<dbReference type="EMBL" id="KN846958">
    <property type="protein sequence ID" value="KIW68627.1"/>
    <property type="molecule type" value="Genomic_DNA"/>
</dbReference>
<dbReference type="Proteomes" id="UP000054266">
    <property type="component" value="Unassembled WGS sequence"/>
</dbReference>
<keyword evidence="14" id="KW-1185">Reference proteome</keyword>
<dbReference type="Pfam" id="PF08240">
    <property type="entry name" value="ADH_N"/>
    <property type="match status" value="1"/>
</dbReference>
<keyword evidence="6 11" id="KW-0862">Zinc</keyword>
<name>A0A0D2E2R5_9EURO</name>
<dbReference type="GO" id="GO:0008270">
    <property type="term" value="F:zinc ion binding"/>
    <property type="evidence" value="ECO:0007669"/>
    <property type="project" value="InterPro"/>
</dbReference>
<comment type="similarity">
    <text evidence="2 11">Belongs to the zinc-containing alcohol dehydrogenase family.</text>
</comment>
<dbReference type="CDD" id="cd05283">
    <property type="entry name" value="CAD1"/>
    <property type="match status" value="1"/>
</dbReference>
<keyword evidence="8" id="KW-0560">Oxidoreductase</keyword>
<dbReference type="SUPFAM" id="SSF50129">
    <property type="entry name" value="GroES-like"/>
    <property type="match status" value="1"/>
</dbReference>
<dbReference type="Pfam" id="PF00107">
    <property type="entry name" value="ADH_zinc_N"/>
    <property type="match status" value="1"/>
</dbReference>
<organism evidence="13 14">
    <name type="scientific">Phialophora macrospora</name>
    <dbReference type="NCBI Taxonomy" id="1851006"/>
    <lineage>
        <taxon>Eukaryota</taxon>
        <taxon>Fungi</taxon>
        <taxon>Dikarya</taxon>
        <taxon>Ascomycota</taxon>
        <taxon>Pezizomycotina</taxon>
        <taxon>Eurotiomycetes</taxon>
        <taxon>Chaetothyriomycetidae</taxon>
        <taxon>Chaetothyriales</taxon>
        <taxon>Herpotrichiellaceae</taxon>
        <taxon>Phialophora</taxon>
    </lineage>
</organism>
<dbReference type="InterPro" id="IPR013149">
    <property type="entry name" value="ADH-like_C"/>
</dbReference>
<dbReference type="Gene3D" id="3.90.180.10">
    <property type="entry name" value="Medium-chain alcohol dehydrogenases, catalytic domain"/>
    <property type="match status" value="1"/>
</dbReference>
<evidence type="ECO:0000256" key="10">
    <source>
        <dbReference type="ARBA" id="ARBA00050997"/>
    </source>
</evidence>
<comment type="cofactor">
    <cofactor evidence="1 11">
        <name>Zn(2+)</name>
        <dbReference type="ChEBI" id="CHEBI:29105"/>
    </cofactor>
</comment>
<dbReference type="PROSITE" id="PS00059">
    <property type="entry name" value="ADH_ZINC"/>
    <property type="match status" value="1"/>
</dbReference>
<accession>A0A0D2E2R5</accession>
<dbReference type="InterPro" id="IPR011032">
    <property type="entry name" value="GroES-like_sf"/>
</dbReference>
<dbReference type="SUPFAM" id="SSF51735">
    <property type="entry name" value="NAD(P)-binding Rossmann-fold domains"/>
    <property type="match status" value="1"/>
</dbReference>
<evidence type="ECO:0000256" key="4">
    <source>
        <dbReference type="ARBA" id="ARBA00022553"/>
    </source>
</evidence>
<dbReference type="FunFam" id="3.40.50.720:FF:000158">
    <property type="entry name" value="Zinc-binding alcohol dehydrogenase"/>
    <property type="match status" value="1"/>
</dbReference>
<keyword evidence="5 11" id="KW-0479">Metal-binding</keyword>
<feature type="domain" description="Enoyl reductase (ER)" evidence="12">
    <location>
        <begin position="18"/>
        <end position="350"/>
    </location>
</feature>